<reference evidence="1 2" key="2">
    <citation type="journal article" date="2011" name="ISME J.">
        <title>RNA-seq reveals cooperative metabolic interactions between two termite-gut spirochete species in co-culture.</title>
        <authorList>
            <person name="Rosenthal A.Z."/>
            <person name="Matson E.G."/>
            <person name="Eldar A."/>
            <person name="Leadbetter J.R."/>
        </authorList>
    </citation>
    <scope>NUCLEOTIDE SEQUENCE [LARGE SCALE GENOMIC DNA]</scope>
    <source>
        <strain evidence="2">ATCC BAA-887 / DSM 12427 / ZAS-2</strain>
    </source>
</reference>
<dbReference type="STRING" id="545694.TREPR_1906"/>
<evidence type="ECO:0000313" key="1">
    <source>
        <dbReference type="EMBL" id="AEF84487.1"/>
    </source>
</evidence>
<dbReference type="HOGENOM" id="CLU_1916157_0_0_12"/>
<proteinExistence type="predicted"/>
<dbReference type="KEGG" id="tpi:TREPR_1906"/>
<organism evidence="1 2">
    <name type="scientific">Treponema primitia (strain ATCC BAA-887 / DSM 12427 / ZAS-2)</name>
    <dbReference type="NCBI Taxonomy" id="545694"/>
    <lineage>
        <taxon>Bacteria</taxon>
        <taxon>Pseudomonadati</taxon>
        <taxon>Spirochaetota</taxon>
        <taxon>Spirochaetia</taxon>
        <taxon>Spirochaetales</taxon>
        <taxon>Treponemataceae</taxon>
        <taxon>Treponema</taxon>
    </lineage>
</organism>
<protein>
    <submittedName>
        <fullName evidence="1">Uncharacterized protein</fullName>
    </submittedName>
</protein>
<evidence type="ECO:0000313" key="2">
    <source>
        <dbReference type="Proteomes" id="UP000009223"/>
    </source>
</evidence>
<name>F5YL29_TREPZ</name>
<sequence>MKNKVKMHNLKKDDYFSLIDDSVKYDTNKDIIEKYLDGDKEDSEPSIHIKTLKEYSIPETEYQQLLKKSHSLAKYEFGFDLLQTSFKSYQELFENEQQKVLKLTDIVTELIEKGDTYETKERVWALITKLLE</sequence>
<keyword evidence="2" id="KW-1185">Reference proteome</keyword>
<gene>
    <name evidence="1" type="ordered locus">TREPR_1906</name>
</gene>
<reference evidence="2" key="1">
    <citation type="submission" date="2009-12" db="EMBL/GenBank/DDBJ databases">
        <title>Complete sequence of Treponema primitia strain ZAS-2.</title>
        <authorList>
            <person name="Tetu S.G."/>
            <person name="Matson E."/>
            <person name="Ren Q."/>
            <person name="Seshadri R."/>
            <person name="Elbourne L."/>
            <person name="Hassan K.A."/>
            <person name="Durkin A."/>
            <person name="Radune D."/>
            <person name="Mohamoud Y."/>
            <person name="Shay R."/>
            <person name="Jin S."/>
            <person name="Zhang X."/>
            <person name="Lucey K."/>
            <person name="Ballor N.R."/>
            <person name="Ottesen E."/>
            <person name="Rosenthal R."/>
            <person name="Allen A."/>
            <person name="Leadbetter J.R."/>
            <person name="Paulsen I.T."/>
        </authorList>
    </citation>
    <scope>NUCLEOTIDE SEQUENCE [LARGE SCALE GENOMIC DNA]</scope>
    <source>
        <strain evidence="2">ATCC BAA-887 / DSM 12427 / ZAS-2</strain>
    </source>
</reference>
<dbReference type="AlphaFoldDB" id="F5YL29"/>
<dbReference type="EMBL" id="CP001843">
    <property type="protein sequence ID" value="AEF84487.1"/>
    <property type="molecule type" value="Genomic_DNA"/>
</dbReference>
<accession>F5YL29</accession>
<dbReference type="RefSeq" id="WP_015708242.1">
    <property type="nucleotide sequence ID" value="NC_015578.1"/>
</dbReference>
<dbReference type="Proteomes" id="UP000009223">
    <property type="component" value="Chromosome"/>
</dbReference>